<dbReference type="Gene3D" id="3.40.50.720">
    <property type="entry name" value="NAD(P)-binding Rossmann-like Domain"/>
    <property type="match status" value="1"/>
</dbReference>
<protein>
    <submittedName>
        <fullName evidence="2">Uncharacterized protein</fullName>
    </submittedName>
</protein>
<gene>
    <name evidence="2" type="ORF">K504DRAFT_433109</name>
</gene>
<evidence type="ECO:0000313" key="3">
    <source>
        <dbReference type="Proteomes" id="UP000799428"/>
    </source>
</evidence>
<evidence type="ECO:0000256" key="1">
    <source>
        <dbReference type="ARBA" id="ARBA00038376"/>
    </source>
</evidence>
<comment type="similarity">
    <text evidence="1">Belongs to the avfA family.</text>
</comment>
<organism evidence="2 3">
    <name type="scientific">Pleomassaria siparia CBS 279.74</name>
    <dbReference type="NCBI Taxonomy" id="1314801"/>
    <lineage>
        <taxon>Eukaryota</taxon>
        <taxon>Fungi</taxon>
        <taxon>Dikarya</taxon>
        <taxon>Ascomycota</taxon>
        <taxon>Pezizomycotina</taxon>
        <taxon>Dothideomycetes</taxon>
        <taxon>Pleosporomycetidae</taxon>
        <taxon>Pleosporales</taxon>
        <taxon>Pleomassariaceae</taxon>
        <taxon>Pleomassaria</taxon>
    </lineage>
</organism>
<name>A0A6G1K720_9PLEO</name>
<dbReference type="EMBL" id="MU005771">
    <property type="protein sequence ID" value="KAF2708686.1"/>
    <property type="molecule type" value="Genomic_DNA"/>
</dbReference>
<dbReference type="PANTHER" id="PTHR15020:SF50">
    <property type="entry name" value="UPF0659 PROTEIN YMR090W"/>
    <property type="match status" value="1"/>
</dbReference>
<dbReference type="SUPFAM" id="SSF51735">
    <property type="entry name" value="NAD(P)-binding Rossmann-fold domains"/>
    <property type="match status" value="1"/>
</dbReference>
<sequence length="271" mass="29235">MATTNQTIAFFGATGGCSGTILAAALRAGHKCTALARTPEKLRKFLINEHSIPESTIDSQLTIHSGNVKDPAAASQALISPTNSSVLVDHVVSGIGAAPVFQWTPPFVTIDDPNLCHTGIAAILAAVDLLVNKGITAAQDGRKPLITVISTTGISKKARDVPYLHFPFYHGLLRVPHIDKRKMEAFLFEDNGVHFRDFVVIRPTLLMDYKPYGLDSVRAGWEWGVGGAEKNGVKEPGPQMGYTIGRKDVGNWTFVKVIQEGGWEGKCISLC</sequence>
<keyword evidence="3" id="KW-1185">Reference proteome</keyword>
<proteinExistence type="inferred from homology"/>
<dbReference type="OrthoDB" id="63935at2759"/>
<dbReference type="Proteomes" id="UP000799428">
    <property type="component" value="Unassembled WGS sequence"/>
</dbReference>
<dbReference type="InterPro" id="IPR036291">
    <property type="entry name" value="NAD(P)-bd_dom_sf"/>
</dbReference>
<dbReference type="AlphaFoldDB" id="A0A6G1K720"/>
<reference evidence="2" key="1">
    <citation type="journal article" date="2020" name="Stud. Mycol.">
        <title>101 Dothideomycetes genomes: a test case for predicting lifestyles and emergence of pathogens.</title>
        <authorList>
            <person name="Haridas S."/>
            <person name="Albert R."/>
            <person name="Binder M."/>
            <person name="Bloem J."/>
            <person name="Labutti K."/>
            <person name="Salamov A."/>
            <person name="Andreopoulos B."/>
            <person name="Baker S."/>
            <person name="Barry K."/>
            <person name="Bills G."/>
            <person name="Bluhm B."/>
            <person name="Cannon C."/>
            <person name="Castanera R."/>
            <person name="Culley D."/>
            <person name="Daum C."/>
            <person name="Ezra D."/>
            <person name="Gonzalez J."/>
            <person name="Henrissat B."/>
            <person name="Kuo A."/>
            <person name="Liang C."/>
            <person name="Lipzen A."/>
            <person name="Lutzoni F."/>
            <person name="Magnuson J."/>
            <person name="Mondo S."/>
            <person name="Nolan M."/>
            <person name="Ohm R."/>
            <person name="Pangilinan J."/>
            <person name="Park H.-J."/>
            <person name="Ramirez L."/>
            <person name="Alfaro M."/>
            <person name="Sun H."/>
            <person name="Tritt A."/>
            <person name="Yoshinaga Y."/>
            <person name="Zwiers L.-H."/>
            <person name="Turgeon B."/>
            <person name="Goodwin S."/>
            <person name="Spatafora J."/>
            <person name="Crous P."/>
            <person name="Grigoriev I."/>
        </authorList>
    </citation>
    <scope>NUCLEOTIDE SEQUENCE</scope>
    <source>
        <strain evidence="2">CBS 279.74</strain>
    </source>
</reference>
<evidence type="ECO:0000313" key="2">
    <source>
        <dbReference type="EMBL" id="KAF2708686.1"/>
    </source>
</evidence>
<dbReference type="PANTHER" id="PTHR15020">
    <property type="entry name" value="FLAVIN REDUCTASE-RELATED"/>
    <property type="match status" value="1"/>
</dbReference>
<accession>A0A6G1K720</accession>